<feature type="region of interest" description="Disordered" evidence="1">
    <location>
        <begin position="206"/>
        <end position="268"/>
    </location>
</feature>
<name>A0ABT4Z9T4_9RHOB</name>
<dbReference type="PANTHER" id="PTHR21666">
    <property type="entry name" value="PEPTIDASE-RELATED"/>
    <property type="match status" value="1"/>
</dbReference>
<dbReference type="CDD" id="cd12797">
    <property type="entry name" value="M23_peptidase"/>
    <property type="match status" value="1"/>
</dbReference>
<protein>
    <submittedName>
        <fullName evidence="3">LysM peptidoglycan-binding domain-containing protein</fullName>
    </submittedName>
</protein>
<evidence type="ECO:0000256" key="1">
    <source>
        <dbReference type="SAM" id="MobiDB-lite"/>
    </source>
</evidence>
<accession>A0ABT4Z9T4</accession>
<dbReference type="PANTHER" id="PTHR21666:SF270">
    <property type="entry name" value="MUREIN HYDROLASE ACTIVATOR ENVC"/>
    <property type="match status" value="1"/>
</dbReference>
<organism evidence="3 4">
    <name type="scientific">Paracoccus onchidii</name>
    <dbReference type="NCBI Taxonomy" id="3017813"/>
    <lineage>
        <taxon>Bacteria</taxon>
        <taxon>Pseudomonadati</taxon>
        <taxon>Pseudomonadota</taxon>
        <taxon>Alphaproteobacteria</taxon>
        <taxon>Rhodobacterales</taxon>
        <taxon>Paracoccaceae</taxon>
        <taxon>Paracoccus</taxon>
    </lineage>
</organism>
<dbReference type="Proteomes" id="UP001165641">
    <property type="component" value="Unassembled WGS sequence"/>
</dbReference>
<feature type="compositionally biased region" description="Low complexity" evidence="1">
    <location>
        <begin position="207"/>
        <end position="223"/>
    </location>
</feature>
<dbReference type="InterPro" id="IPR050570">
    <property type="entry name" value="Cell_wall_metabolism_enzyme"/>
</dbReference>
<dbReference type="SMART" id="SM00257">
    <property type="entry name" value="LysM"/>
    <property type="match status" value="2"/>
</dbReference>
<dbReference type="PROSITE" id="PS51257">
    <property type="entry name" value="PROKAR_LIPOPROTEIN"/>
    <property type="match status" value="1"/>
</dbReference>
<feature type="domain" description="LysM" evidence="2">
    <location>
        <begin position="157"/>
        <end position="201"/>
    </location>
</feature>
<evidence type="ECO:0000313" key="4">
    <source>
        <dbReference type="Proteomes" id="UP001165641"/>
    </source>
</evidence>
<dbReference type="RefSeq" id="WP_271887174.1">
    <property type="nucleotide sequence ID" value="NZ_JAQBIE010000001.1"/>
</dbReference>
<reference evidence="3" key="1">
    <citation type="submission" date="2022-12" db="EMBL/GenBank/DDBJ databases">
        <title>Paracoccus onchidii sp. nov., isolated from a marine invertebrate from the South China Sea.</title>
        <authorList>
            <person name="Xu S."/>
            <person name="Liu Z."/>
            <person name="Xu Y."/>
        </authorList>
    </citation>
    <scope>NUCLEOTIDE SEQUENCE</scope>
    <source>
        <strain evidence="3">Z330</strain>
    </source>
</reference>
<dbReference type="SUPFAM" id="SSF51261">
    <property type="entry name" value="Duplicated hybrid motif"/>
    <property type="match status" value="1"/>
</dbReference>
<dbReference type="InterPro" id="IPR036779">
    <property type="entry name" value="LysM_dom_sf"/>
</dbReference>
<gene>
    <name evidence="3" type="ORF">PAF17_00805</name>
</gene>
<feature type="compositionally biased region" description="Low complexity" evidence="1">
    <location>
        <begin position="240"/>
        <end position="252"/>
    </location>
</feature>
<dbReference type="Pfam" id="PF01476">
    <property type="entry name" value="LysM"/>
    <property type="match status" value="2"/>
</dbReference>
<dbReference type="InterPro" id="IPR016047">
    <property type="entry name" value="M23ase_b-sheet_dom"/>
</dbReference>
<dbReference type="EMBL" id="JAQBIE010000001">
    <property type="protein sequence ID" value="MDB6176044.1"/>
    <property type="molecule type" value="Genomic_DNA"/>
</dbReference>
<dbReference type="Gene3D" id="3.10.350.10">
    <property type="entry name" value="LysM domain"/>
    <property type="match status" value="2"/>
</dbReference>
<dbReference type="CDD" id="cd00118">
    <property type="entry name" value="LysM"/>
    <property type="match status" value="2"/>
</dbReference>
<feature type="region of interest" description="Disordered" evidence="1">
    <location>
        <begin position="117"/>
        <end position="160"/>
    </location>
</feature>
<dbReference type="Gene3D" id="2.70.70.10">
    <property type="entry name" value="Glucose Permease (Domain IIA)"/>
    <property type="match status" value="1"/>
</dbReference>
<evidence type="ECO:0000313" key="3">
    <source>
        <dbReference type="EMBL" id="MDB6176044.1"/>
    </source>
</evidence>
<dbReference type="InterPro" id="IPR011055">
    <property type="entry name" value="Dup_hybrid_motif"/>
</dbReference>
<evidence type="ECO:0000259" key="2">
    <source>
        <dbReference type="PROSITE" id="PS51782"/>
    </source>
</evidence>
<feature type="domain" description="LysM" evidence="2">
    <location>
        <begin position="66"/>
        <end position="110"/>
    </location>
</feature>
<keyword evidence="4" id="KW-1185">Reference proteome</keyword>
<sequence>MSRTYFHILGASATLAFLASCGPNGGFDPDLRGWVPGNLNTAEAASKAAPRPAADSRGVISFPNYQVAIAGKGDTPTTIATRLGLSPAELASYNALPADAQLQPGTTLILPRRVAAGSPAAGSSSGTPGMVNDPFANEASKTAAESAKPQATSAQPRQHVVAAGETAWSISRKYGVSVQDLASWNGLPQSMNVRVGQRLMIPVAGQAPTEAESTTTAPGSGSPTPRPPSADEPLPEEKTTPTAEPGPEAPTTDLGATRTSASGSGRFQMPVSGSIIRVYEKGKNEGIDIAAPSGSAVKAAGSGTVAAITRDTAGVPIVVLRHSGDLMTVYTGLDGLNVAKGDTVSSGQGIGTAGNSGFVHFEVRRGFESVDPEDYLN</sequence>
<dbReference type="InterPro" id="IPR018392">
    <property type="entry name" value="LysM"/>
</dbReference>
<dbReference type="Pfam" id="PF01551">
    <property type="entry name" value="Peptidase_M23"/>
    <property type="match status" value="1"/>
</dbReference>
<comment type="caution">
    <text evidence="3">The sequence shown here is derived from an EMBL/GenBank/DDBJ whole genome shotgun (WGS) entry which is preliminary data.</text>
</comment>
<dbReference type="SUPFAM" id="SSF54106">
    <property type="entry name" value="LysM domain"/>
    <property type="match status" value="2"/>
</dbReference>
<dbReference type="PROSITE" id="PS51782">
    <property type="entry name" value="LYSM"/>
    <property type="match status" value="2"/>
</dbReference>
<feature type="compositionally biased region" description="Low complexity" evidence="1">
    <location>
        <begin position="117"/>
        <end position="129"/>
    </location>
</feature>
<proteinExistence type="predicted"/>